<reference evidence="3" key="1">
    <citation type="submission" date="2022-11" db="UniProtKB">
        <authorList>
            <consortium name="WormBaseParasite"/>
        </authorList>
    </citation>
    <scope>IDENTIFICATION</scope>
</reference>
<dbReference type="Proteomes" id="UP000887565">
    <property type="component" value="Unplaced"/>
</dbReference>
<sequence>MQQISNYLDMVGASRDLLSGAEAINQSDIEAALQSALLKRHHVRGDKGSSSDARRRVNRSMSRRASLYKYKSILKQHQVKV</sequence>
<dbReference type="AlphaFoldDB" id="A0A915I3C6"/>
<accession>A0A915I3C6</accession>
<feature type="region of interest" description="Disordered" evidence="1">
    <location>
        <begin position="41"/>
        <end position="61"/>
    </location>
</feature>
<protein>
    <submittedName>
        <fullName evidence="3">Uncharacterized protein</fullName>
    </submittedName>
</protein>
<feature type="compositionally biased region" description="Basic and acidic residues" evidence="1">
    <location>
        <begin position="45"/>
        <end position="55"/>
    </location>
</feature>
<evidence type="ECO:0000256" key="1">
    <source>
        <dbReference type="SAM" id="MobiDB-lite"/>
    </source>
</evidence>
<evidence type="ECO:0000313" key="3">
    <source>
        <dbReference type="WBParaSite" id="nRc.2.0.1.t07939-RA"/>
    </source>
</evidence>
<name>A0A915I3C6_ROMCU</name>
<proteinExistence type="predicted"/>
<keyword evidence="2" id="KW-1185">Reference proteome</keyword>
<evidence type="ECO:0000313" key="2">
    <source>
        <dbReference type="Proteomes" id="UP000887565"/>
    </source>
</evidence>
<organism evidence="2 3">
    <name type="scientific">Romanomermis culicivorax</name>
    <name type="common">Nematode worm</name>
    <dbReference type="NCBI Taxonomy" id="13658"/>
    <lineage>
        <taxon>Eukaryota</taxon>
        <taxon>Metazoa</taxon>
        <taxon>Ecdysozoa</taxon>
        <taxon>Nematoda</taxon>
        <taxon>Enoplea</taxon>
        <taxon>Dorylaimia</taxon>
        <taxon>Mermithida</taxon>
        <taxon>Mermithoidea</taxon>
        <taxon>Mermithidae</taxon>
        <taxon>Romanomermis</taxon>
    </lineage>
</organism>
<dbReference type="WBParaSite" id="nRc.2.0.1.t07939-RA">
    <property type="protein sequence ID" value="nRc.2.0.1.t07939-RA"/>
    <property type="gene ID" value="nRc.2.0.1.g07939"/>
</dbReference>